<reference evidence="1" key="1">
    <citation type="submission" date="2021-06" db="EMBL/GenBank/DDBJ databases">
        <authorList>
            <person name="Kallberg Y."/>
            <person name="Tangrot J."/>
            <person name="Rosling A."/>
        </authorList>
    </citation>
    <scope>NUCLEOTIDE SEQUENCE</scope>
    <source>
        <strain evidence="1">CL356</strain>
    </source>
</reference>
<accession>A0ACA9N5M6</accession>
<keyword evidence="2" id="KW-1185">Reference proteome</keyword>
<proteinExistence type="predicted"/>
<sequence length="75" mass="8541">MKRFKTYPKIVQPSVDQSVIMQIRNKTLELKRTGHWIKVITMNSNKVIPKPKSQSKGRKILCGANYIESPVVSDG</sequence>
<dbReference type="Proteomes" id="UP000789525">
    <property type="component" value="Unassembled WGS sequence"/>
</dbReference>
<evidence type="ECO:0000313" key="2">
    <source>
        <dbReference type="Proteomes" id="UP000789525"/>
    </source>
</evidence>
<feature type="non-terminal residue" evidence="1">
    <location>
        <position position="75"/>
    </location>
</feature>
<evidence type="ECO:0000313" key="1">
    <source>
        <dbReference type="EMBL" id="CAG8636648.1"/>
    </source>
</evidence>
<name>A0ACA9N5M6_9GLOM</name>
<comment type="caution">
    <text evidence="1">The sequence shown here is derived from an EMBL/GenBank/DDBJ whole genome shotgun (WGS) entry which is preliminary data.</text>
</comment>
<organism evidence="1 2">
    <name type="scientific">Acaulospora colombiana</name>
    <dbReference type="NCBI Taxonomy" id="27376"/>
    <lineage>
        <taxon>Eukaryota</taxon>
        <taxon>Fungi</taxon>
        <taxon>Fungi incertae sedis</taxon>
        <taxon>Mucoromycota</taxon>
        <taxon>Glomeromycotina</taxon>
        <taxon>Glomeromycetes</taxon>
        <taxon>Diversisporales</taxon>
        <taxon>Acaulosporaceae</taxon>
        <taxon>Acaulospora</taxon>
    </lineage>
</organism>
<protein>
    <submittedName>
        <fullName evidence="1">7151_t:CDS:1</fullName>
    </submittedName>
</protein>
<dbReference type="EMBL" id="CAJVPT010018750">
    <property type="protein sequence ID" value="CAG8636648.1"/>
    <property type="molecule type" value="Genomic_DNA"/>
</dbReference>
<gene>
    <name evidence="1" type="ORF">ACOLOM_LOCUS7812</name>
</gene>